<organism evidence="8 9">
    <name type="scientific">Rhizodiscina lignyota</name>
    <dbReference type="NCBI Taxonomy" id="1504668"/>
    <lineage>
        <taxon>Eukaryota</taxon>
        <taxon>Fungi</taxon>
        <taxon>Dikarya</taxon>
        <taxon>Ascomycota</taxon>
        <taxon>Pezizomycotina</taxon>
        <taxon>Dothideomycetes</taxon>
        <taxon>Pleosporomycetidae</taxon>
        <taxon>Aulographales</taxon>
        <taxon>Rhizodiscinaceae</taxon>
        <taxon>Rhizodiscina</taxon>
    </lineage>
</organism>
<evidence type="ECO:0000256" key="4">
    <source>
        <dbReference type="SAM" id="MobiDB-lite"/>
    </source>
</evidence>
<dbReference type="SMART" id="SM00146">
    <property type="entry name" value="PI3Kc"/>
    <property type="match status" value="1"/>
</dbReference>
<evidence type="ECO:0000313" key="8">
    <source>
        <dbReference type="EMBL" id="KAF2095798.1"/>
    </source>
</evidence>
<dbReference type="InterPro" id="IPR011989">
    <property type="entry name" value="ARM-like"/>
</dbReference>
<dbReference type="Pfam" id="PF00454">
    <property type="entry name" value="PI3_PI4_kinase"/>
    <property type="match status" value="1"/>
</dbReference>
<gene>
    <name evidence="8" type="ORF">NA57DRAFT_58871</name>
</gene>
<dbReference type="InterPro" id="IPR046807">
    <property type="entry name" value="Tra1_central"/>
</dbReference>
<feature type="compositionally biased region" description="Polar residues" evidence="4">
    <location>
        <begin position="3249"/>
        <end position="3274"/>
    </location>
</feature>
<dbReference type="InterPro" id="IPR046805">
    <property type="entry name" value="Tra1_ring"/>
</dbReference>
<feature type="compositionally biased region" description="Basic and acidic residues" evidence="4">
    <location>
        <begin position="3191"/>
        <end position="3206"/>
    </location>
</feature>
<dbReference type="Pfam" id="PF20175">
    <property type="entry name" value="Tra1_central"/>
    <property type="match status" value="1"/>
</dbReference>
<feature type="domain" description="PI3K/PI4K catalytic" evidence="5">
    <location>
        <begin position="3469"/>
        <end position="3794"/>
    </location>
</feature>
<dbReference type="GO" id="GO:0005634">
    <property type="term" value="C:nucleus"/>
    <property type="evidence" value="ECO:0007669"/>
    <property type="project" value="TreeGrafter"/>
</dbReference>
<dbReference type="InterPro" id="IPR050517">
    <property type="entry name" value="DDR_Repair_Kinase"/>
</dbReference>
<dbReference type="OrthoDB" id="5570127at2759"/>
<dbReference type="InterPro" id="IPR000403">
    <property type="entry name" value="PI3/4_kinase_cat_dom"/>
</dbReference>
<comment type="subunit">
    <text evidence="2">Associates with DNA double-strand breaks.</text>
</comment>
<evidence type="ECO:0008006" key="10">
    <source>
        <dbReference type="Google" id="ProtNLM"/>
    </source>
</evidence>
<comment type="similarity">
    <text evidence="1">Belongs to the PI3/PI4-kinase family. TRA1 subfamily.</text>
</comment>
<reference evidence="8" key="1">
    <citation type="journal article" date="2020" name="Stud. Mycol.">
        <title>101 Dothideomycetes genomes: a test case for predicting lifestyles and emergence of pathogens.</title>
        <authorList>
            <person name="Haridas S."/>
            <person name="Albert R."/>
            <person name="Binder M."/>
            <person name="Bloem J."/>
            <person name="Labutti K."/>
            <person name="Salamov A."/>
            <person name="Andreopoulos B."/>
            <person name="Baker S."/>
            <person name="Barry K."/>
            <person name="Bills G."/>
            <person name="Bluhm B."/>
            <person name="Cannon C."/>
            <person name="Castanera R."/>
            <person name="Culley D."/>
            <person name="Daum C."/>
            <person name="Ezra D."/>
            <person name="Gonzalez J."/>
            <person name="Henrissat B."/>
            <person name="Kuo A."/>
            <person name="Liang C."/>
            <person name="Lipzen A."/>
            <person name="Lutzoni F."/>
            <person name="Magnuson J."/>
            <person name="Mondo S."/>
            <person name="Nolan M."/>
            <person name="Ohm R."/>
            <person name="Pangilinan J."/>
            <person name="Park H.-J."/>
            <person name="Ramirez L."/>
            <person name="Alfaro M."/>
            <person name="Sun H."/>
            <person name="Tritt A."/>
            <person name="Yoshinaga Y."/>
            <person name="Zwiers L.-H."/>
            <person name="Turgeon B."/>
            <person name="Goodwin S."/>
            <person name="Spatafora J."/>
            <person name="Crous P."/>
            <person name="Grigoriev I."/>
        </authorList>
    </citation>
    <scope>NUCLEOTIDE SEQUENCE</scope>
    <source>
        <strain evidence="8">CBS 133067</strain>
    </source>
</reference>
<feature type="compositionally biased region" description="Polar residues" evidence="4">
    <location>
        <begin position="3216"/>
        <end position="3233"/>
    </location>
</feature>
<sequence length="3821" mass="434351">MAERNLDVFVSRLEDTNTDVKTKWSIATDLRDNIELFCHGEAYNDTLKKLVPLLLKLLDGPPVFVNNVPEQKLRSCALDILFRLPHTPPEPMRQYAVEIVDKMMGLVRIENEDNAVLCVKIILECVRHQPKTLVDSVQPFLDLIQEMFEMMEQAVKDTFDNPASSSHPALPGTPGNQYSQSPRPSSPVATAATNDLPGEQQQTRQLQKGMHSFKVLAECPIIVVSIFQSHRNFVAENVKKFVPLIKNVLLLQAGPQAKAHEDAKAQGKIFTGVSKDIKNRAAFGDFINAQVKTMSFLAYLLRVYAQQLTDFLPTLPDIVIRMLKDCPRERSGARKELLVAIRHIINFNFRKIFLKKIDELLDERTLIGDGLTVYETMRPLAYSMLADLIHHLRQQLNKEQIRRTIEVYTKNLHDDYPGTSFQTMSAKLLLNMAECIAELEPKEDARHFLIMILNAIGDKFAAMNRQFDNAKKLSAQYSPPSIDASAENYMADKDQPPDWDEIDIFSATPIKTSTPRERSSDPVADNKFLFKNLLHGLKNLFYQLRITNPANIKDEIDPGTAPANWHEVSFGYNAEDVQVLIKLFREGARVFRYYGVDKDGKETNSQDAVATNQPMMTSGKEEKELLESFATVFHHIDPATFHEIFQSEIPHLYEMMFEHNALLHVPQFLLASEATSPSFAGMLLQFLMSKMPEVGTSDVRKSSILLRLFKLSFMAVTLFSQQNEQVLLPHVTKIMTQSIQLSTNAEDPMNYFILLRSLFRSIGGGRFELLYKEILPLLEMLLEVLNNLLSAARKPSERDLFVELSLTVPARLSNLLPHLSYLMRPLVVALRAGSDLVGQGLRTLELCVDNLTSDYLDPIMAPVIDELMAALWEHLKPNPYSHFHAHTTMRILGKLGGRNRKFLTGPPELPYRGYADDAPSFDIRLVGAAKERSFPANIGIDPAIAKLADTPKTPAAKKSDVYHKQQAFKLISSHIKLAIGVDQLPEDFVQLVRLQANDLSAKKYDTGADLLALSDREKSIPKRDEQQESLKKLLKALIFACSVEELKTDAETLLIQVTRHLTLLEVGRALANAKKRLKPFDVNAGEGPIFVESRVISDAIGDSLSSDNVAVRDAAELAILTMKDAATTIFGTADKIDRLQIFVDLAQVFTHNCHEEEWFIKAGGALGIDILVSKVGFSDHWVIAQQMPFVRALMYVLKDMPPDVAAKTREHAQETLEKILGRCNKGVKITDITNNQSRLNQVCGFMVFELAHMNQHVRRAAQKHFEIIAQVVGCEVHELMAPVKERLTGVIFNKPLRALPFGIQIGYIDAITFCLKTGHGLVEFNESLTRLLMETLALADADDETLAPNPQEQRNAENIVRLRVACINLLSIAQNFPEFGQGSPNQSKPRTIQVFFKSLYSKSPEVVDAAYAGLQGVLQANQKLPKDLLQAGLRPILMNLQDPKKLTVEGLDGLARLLKLLTNYFKVEIGTRLLDHMDTLAEPASLQRVSFSLIEQNKQMRVIAAILNVFHLLPPAADNFLERLVSKVISLEAGLRRTHFSPFREPLIKYLNHYPEKSWQYFAPRLRDHAQGRFFAQILADEGSKALREHIANDIDGFMKTFLFEDENENAKWPAAINAIHITWAMKDYEDVQRKVLGHETLRRALFDSAKQLEGKLRDNSIDAVLRLAVEQAGDQIMDIFTTYLSIEPSDMDFFFEIIDAVTGDELKQSPALQHYIYTKMIASEDVEFWRLLVHRCIDIYAGRASTQRAKTYVFHNLVNPILAMDIMRNWQSLMFDKAKGTKLVDKAMTDAVHNKLWKPSLVDTSEDVGQLGVDHSRLELLQTTALLLKYHATHMQDYRKDVIKFGYTWVKLEDIINKHAAYVVIAYFIATYETPPKIGSQVYHALLKAHQNEGRSLVMQALELIAPVLKKRIPGSDGKLPLWARMPKKVLAEESHNLQQLMSIFNFLVRHPDLFYEAREALSIVIIPSLSKIAQPPSLQNENKKLALNLIGMIWQWEERAAREAADESEAMDIDASPGMKRKADGTASPSPQKKRVFVAPPQMRNGLVRYLTQFIAQLPERYPVSSIKYKEPMSSSALQSTEASRKALRLLHNLLSPGCWSDLDVEASFPKIIIPVLTNEKQPDEKEESYRTKLINTLQILKVIVNVKSDEWVLERVPKLQSLLEKPARIEDVEMQDCLHAIDEGGENDPKMVPLVRRILDVLPEPAAPGEDENMEDAPGSEFVTFCGTVATEALNVPNLIVAINLLWTLAQRRPEEIDQHVPHLMKIFTSKLIKDNIAWTGQTPQQMIAARVDPSNPNQQDAQEMQIQESLILKIIDILAGRINTLGDQRRPFLSALATLVERSPSNAICSQIMDLIEGWIFAVGEPIPTMKEKTAVLSKMLFFEQRAEAKGDSALLDRFLDLVLRIYEDSRITRSELTVRMEPAFLVGCRATDVDIRNRFMSIFDKHITRTASSRLSYVMTSQDWANLADSFWLSQVIQLLFGSVEMSVPAQLHPEDFKTVPASVLFETYEKDPRLADLMIDEQLESLISEQRKFCQQVGELKVRDILEPLGQLQHTDSELAHQIWVAVFPLYWSAFPKDDRNDFEKGLTQLVTKDFHTRQIDKRPNCVQSILEGVVRARPRLKFPPHVMKFLAKTYDAWYTAAQFMEDMAISPIVDVPSVRESNLDALLDIYSSLQEDDLFYGTWRRRCQYMETNAALSYEQNGTWDKAQTLYENAQIKARTGIVPFSQAEYLLWEDHWVICAQKLQHWEIIADFAKHENFNDLYLEATWRNIDLWNNQETREQIDSMIKSVSDAPTPRRRFFEAFMSLLKFHTKNESAQDFNRVCDEAVQLSIRKWHQLPKRITNAHIPILQNFQNLVELHDASVICQSLNSTNMGNLDVKSQELKLLLTTWRERLPNFWDDINAWQDLVTWRQHIFALINSVYLQLLPPQQGNATGNSYAYRGYHETAWIINRFAHVARKHNLPDVCIQQLGKIYTLPNIEIQEAFLKLREQAKCHYQNDKELNSGLDVINNTNLNYFGNQQKAEFYTLKGMFLNKLGQKSEANDAFGSALYFDIKLPKAWAEWGHYNDMLFKEDPTNLEKASSAISCYLEAAGQFKNAKSRKLNGRILWLLSLDDAEHQLAKTFEQFKGDTPVWYWITYIPQLLLSLSRQEAPIARLILSKLAKTYPQALFFHLRTSREDMHAIKRQQEQKEAREKAAKAAKAGGQGSTPAPVQGSPTLAKQSSPPSRPATADAMAIDSTRPGTANGDAQQNGTPNANGPSATPKTDSAEANGVNGSGNAASPPAPKKPWEHTEDISTALKTAFPLLALSMEAMVDQIQRHFKSQPDEDAYRLIVALLNDALTYVGKQPQLYAQDVKLPQATEANIDRFAQAVLPHHIRPSFEEDFVKKKPTMFQYIHKLRMWRNRFEEKLDRRQSPVGLESLSAHLSEIRFQKFDEIEVPGQYLLHKDKNQDFVRIERFLQNIDLVRGAGHCHRRLKIRGHDGSVHPFAVQYPAGKHCRREERIVQLFRIFNGVLMKRKESRRRNLQFHLPLMIPLSPNVRLMQDDGSHVSLQGIFEDHCRRNGVNRDEPILFMIDKLRSLAPRNNDQYTNTRLETLTAIQDKYVPNTIVLDYFAATYPAFDTFWLFRRAFAYQFATLTFMTHVMHMNARFPHKMLISREKLHVWGTELVPAMTQQKPIFQNPEPVPFRLTPNLQTLMGPLATEGIFAPAIMAIARCLTEKDQGLGMEMQLAVFVRDEVAWWLTQSHRQAAIDSQMREAVQGNSDIVVRRAKALAQPGENNLPANQTVVDYVAKAVDPKHLSQTDPLWMPYL</sequence>
<feature type="region of interest" description="Disordered" evidence="4">
    <location>
        <begin position="2007"/>
        <end position="2035"/>
    </location>
</feature>
<dbReference type="Pfam" id="PF20206">
    <property type="entry name" value="Tra1_ring"/>
    <property type="match status" value="1"/>
</dbReference>
<dbReference type="Gene3D" id="1.25.10.10">
    <property type="entry name" value="Leucine-rich Repeat Variant"/>
    <property type="match status" value="1"/>
</dbReference>
<dbReference type="EMBL" id="ML978130">
    <property type="protein sequence ID" value="KAF2095798.1"/>
    <property type="molecule type" value="Genomic_DNA"/>
</dbReference>
<name>A0A9P4IAD7_9PEZI</name>
<dbReference type="PANTHER" id="PTHR11139">
    <property type="entry name" value="ATAXIA TELANGIECTASIA MUTATED ATM -RELATED"/>
    <property type="match status" value="1"/>
</dbReference>
<dbReference type="InterPro" id="IPR011009">
    <property type="entry name" value="Kinase-like_dom_sf"/>
</dbReference>
<dbReference type="PANTHER" id="PTHR11139:SF1">
    <property type="entry name" value="TRANSFORMATION_TRANSCRIPTION DOMAIN-ASSOCIATED PROTEIN"/>
    <property type="match status" value="1"/>
</dbReference>
<evidence type="ECO:0000259" key="7">
    <source>
        <dbReference type="PROSITE" id="PS51190"/>
    </source>
</evidence>
<dbReference type="InterPro" id="IPR014009">
    <property type="entry name" value="PIK_FAT"/>
</dbReference>
<dbReference type="Proteomes" id="UP000799772">
    <property type="component" value="Unassembled WGS sequence"/>
</dbReference>
<dbReference type="PROSITE" id="PS51190">
    <property type="entry name" value="FATC"/>
    <property type="match status" value="1"/>
</dbReference>
<keyword evidence="9" id="KW-1185">Reference proteome</keyword>
<evidence type="ECO:0000313" key="9">
    <source>
        <dbReference type="Proteomes" id="UP000799772"/>
    </source>
</evidence>
<proteinExistence type="inferred from homology"/>
<dbReference type="InterPro" id="IPR003152">
    <property type="entry name" value="FATC_dom"/>
</dbReference>
<dbReference type="GO" id="GO:0000124">
    <property type="term" value="C:SAGA complex"/>
    <property type="evidence" value="ECO:0007669"/>
    <property type="project" value="TreeGrafter"/>
</dbReference>
<evidence type="ECO:0000256" key="1">
    <source>
        <dbReference type="ARBA" id="ARBA00007234"/>
    </source>
</evidence>
<evidence type="ECO:0000259" key="5">
    <source>
        <dbReference type="PROSITE" id="PS50290"/>
    </source>
</evidence>
<feature type="compositionally biased region" description="Polar residues" evidence="4">
    <location>
        <begin position="174"/>
        <end position="200"/>
    </location>
</feature>
<dbReference type="Gene3D" id="1.10.1070.11">
    <property type="entry name" value="Phosphatidylinositol 3-/4-kinase, catalytic domain"/>
    <property type="match status" value="1"/>
</dbReference>
<evidence type="ECO:0000256" key="3">
    <source>
        <dbReference type="ARBA" id="ARBA00025079"/>
    </source>
</evidence>
<protein>
    <recommendedName>
        <fullName evidence="10">Non-specific serine/threonine protein kinase</fullName>
    </recommendedName>
</protein>
<dbReference type="GO" id="GO:0006281">
    <property type="term" value="P:DNA repair"/>
    <property type="evidence" value="ECO:0007669"/>
    <property type="project" value="TreeGrafter"/>
</dbReference>
<evidence type="ECO:0000259" key="6">
    <source>
        <dbReference type="PROSITE" id="PS51189"/>
    </source>
</evidence>
<dbReference type="GO" id="GO:0006355">
    <property type="term" value="P:regulation of DNA-templated transcription"/>
    <property type="evidence" value="ECO:0007669"/>
    <property type="project" value="TreeGrafter"/>
</dbReference>
<comment type="caution">
    <text evidence="8">The sequence shown here is derived from an EMBL/GenBank/DDBJ whole genome shotgun (WGS) entry which is preliminary data.</text>
</comment>
<dbReference type="InterPro" id="IPR036940">
    <property type="entry name" value="PI3/4_kinase_cat_sf"/>
</dbReference>
<dbReference type="PROSITE" id="PS50290">
    <property type="entry name" value="PI3_4_KINASE_3"/>
    <property type="match status" value="1"/>
</dbReference>
<feature type="domain" description="FATC" evidence="7">
    <location>
        <begin position="3789"/>
        <end position="3821"/>
    </location>
</feature>
<dbReference type="InterPro" id="IPR016024">
    <property type="entry name" value="ARM-type_fold"/>
</dbReference>
<feature type="region of interest" description="Disordered" evidence="4">
    <location>
        <begin position="3191"/>
        <end position="3300"/>
    </location>
</feature>
<dbReference type="Pfam" id="PF02259">
    <property type="entry name" value="FAT"/>
    <property type="match status" value="1"/>
</dbReference>
<evidence type="ECO:0000256" key="2">
    <source>
        <dbReference type="ARBA" id="ARBA00011370"/>
    </source>
</evidence>
<comment type="function">
    <text evidence="3">Serine/threonine protein kinase which activates checkpoint signaling upon genotoxic stresses such as ionizing radiation (IR), ultraviolet light (UV), or DNA replication stalling, thereby acting as a DNA damage sensor. Recognizes the substrate consensus sequence [ST]-Q. Phosphorylates histone H2A to form H2AS128ph (gamma-H2A) at sites of DNA damage, involved in the regulation of DNA damage response mechanism. Required for the control of telomere length and genome stability.</text>
</comment>
<dbReference type="SUPFAM" id="SSF56112">
    <property type="entry name" value="Protein kinase-like (PK-like)"/>
    <property type="match status" value="1"/>
</dbReference>
<dbReference type="CDD" id="cd05163">
    <property type="entry name" value="PIKK_TRRAP"/>
    <property type="match status" value="1"/>
</dbReference>
<accession>A0A9P4IAD7</accession>
<feature type="domain" description="FAT" evidence="6">
    <location>
        <begin position="2633"/>
        <end position="3188"/>
    </location>
</feature>
<feature type="region of interest" description="Disordered" evidence="4">
    <location>
        <begin position="159"/>
        <end position="200"/>
    </location>
</feature>
<dbReference type="InterPro" id="IPR003151">
    <property type="entry name" value="PIK-rel_kinase_FAT"/>
</dbReference>
<dbReference type="PROSITE" id="PS51189">
    <property type="entry name" value="FAT"/>
    <property type="match status" value="1"/>
</dbReference>
<dbReference type="GO" id="GO:0035267">
    <property type="term" value="C:NuA4 histone acetyltransferase complex"/>
    <property type="evidence" value="ECO:0007669"/>
    <property type="project" value="TreeGrafter"/>
</dbReference>
<dbReference type="SUPFAM" id="SSF48371">
    <property type="entry name" value="ARM repeat"/>
    <property type="match status" value="3"/>
</dbReference>